<feature type="domain" description="Zinc-ribbon" evidence="1">
    <location>
        <begin position="3"/>
        <end position="24"/>
    </location>
</feature>
<dbReference type="AlphaFoldDB" id="A0A9D1XJ36"/>
<comment type="caution">
    <text evidence="2">The sequence shown here is derived from an EMBL/GenBank/DDBJ whole genome shotgun (WGS) entry which is preliminary data.</text>
</comment>
<protein>
    <submittedName>
        <fullName evidence="2">Zinc ribbon domain-containing protein</fullName>
    </submittedName>
</protein>
<proteinExistence type="predicted"/>
<dbReference type="EMBL" id="DXET01000009">
    <property type="protein sequence ID" value="HIX80408.1"/>
    <property type="molecule type" value="Genomic_DNA"/>
</dbReference>
<dbReference type="Pfam" id="PF13240">
    <property type="entry name" value="Zn_Ribbon_1"/>
    <property type="match status" value="1"/>
</dbReference>
<dbReference type="Proteomes" id="UP000886724">
    <property type="component" value="Unassembled WGS sequence"/>
</dbReference>
<gene>
    <name evidence="2" type="ORF">H9980_00320</name>
</gene>
<reference evidence="2" key="1">
    <citation type="journal article" date="2021" name="PeerJ">
        <title>Extensive microbial diversity within the chicken gut microbiome revealed by metagenomics and culture.</title>
        <authorList>
            <person name="Gilroy R."/>
            <person name="Ravi A."/>
            <person name="Getino M."/>
            <person name="Pursley I."/>
            <person name="Horton D.L."/>
            <person name="Alikhan N.F."/>
            <person name="Baker D."/>
            <person name="Gharbi K."/>
            <person name="Hall N."/>
            <person name="Watson M."/>
            <person name="Adriaenssens E.M."/>
            <person name="Foster-Nyarko E."/>
            <person name="Jarju S."/>
            <person name="Secka A."/>
            <person name="Antonio M."/>
            <person name="Oren A."/>
            <person name="Chaudhuri R.R."/>
            <person name="La Ragione R."/>
            <person name="Hildebrand F."/>
            <person name="Pallen M.J."/>
        </authorList>
    </citation>
    <scope>NUCLEOTIDE SEQUENCE</scope>
    <source>
        <strain evidence="2">ChiGjej1B1-14440</strain>
    </source>
</reference>
<feature type="non-terminal residue" evidence="2">
    <location>
        <position position="353"/>
    </location>
</feature>
<reference evidence="2" key="2">
    <citation type="submission" date="2021-04" db="EMBL/GenBank/DDBJ databases">
        <authorList>
            <person name="Gilroy R."/>
        </authorList>
    </citation>
    <scope>NUCLEOTIDE SEQUENCE</scope>
    <source>
        <strain evidence="2">ChiGjej1B1-14440</strain>
    </source>
</reference>
<evidence type="ECO:0000313" key="3">
    <source>
        <dbReference type="Proteomes" id="UP000886724"/>
    </source>
</evidence>
<evidence type="ECO:0000259" key="1">
    <source>
        <dbReference type="Pfam" id="PF13240"/>
    </source>
</evidence>
<sequence>MAFCTNCGNKIDENALFCTRCGTAVNNEFVSAKGNSKQMYEEFIPTLGIGRRFVFKEKSIIYGNEEYDYSKLSPIRLITAPTFASNGVAQTTAENGVVLTLAFNRKDNVRFGAVLTYANEQIDKEHGNIKKYKFLLQSSSGSKIEVYEDYLKIYYFKAMSNKGSESVDKIGKDFGLSGKGLTGKITGGLGKAFDNISNLGTGINNTFKGGATGEIIMFTDLNISIKDNTLIINEYLIPLGQQNIDKAKEIIAYIKNTLELIKRESETTTVKQEIWEPIKGKNREFSFYGEKLEIPENLDVYNSYRKKFKQMAEKYTEKVRIDYNAKVNDFISFMEFFLKIYKENLSPIIQKAV</sequence>
<name>A0A9D1XJ36_9FIRM</name>
<accession>A0A9D1XJ36</accession>
<organism evidence="2 3">
    <name type="scientific">Candidatus Erysipelatoclostridium merdavium</name>
    <dbReference type="NCBI Taxonomy" id="2838566"/>
    <lineage>
        <taxon>Bacteria</taxon>
        <taxon>Bacillati</taxon>
        <taxon>Bacillota</taxon>
        <taxon>Erysipelotrichia</taxon>
        <taxon>Erysipelotrichales</taxon>
        <taxon>Erysipelotrichales incertae sedis</taxon>
    </lineage>
</organism>
<evidence type="ECO:0000313" key="2">
    <source>
        <dbReference type="EMBL" id="HIX80408.1"/>
    </source>
</evidence>
<dbReference type="InterPro" id="IPR026870">
    <property type="entry name" value="Zinc_ribbon_dom"/>
</dbReference>